<evidence type="ECO:0000256" key="1">
    <source>
        <dbReference type="SAM" id="MobiDB-lite"/>
    </source>
</evidence>
<sequence>MDRQNKKWSCVGKRWNDAETDQEEKKRLILLQETIRGGIGGGGGGDSPSYKPSEPRFDSRQENGDSSSSHAVRRLRWTEHVARMGDSRNAYRVLVGRLERKIPLGRPRHRWEDNIKMDLREMEYDDRDWINLAQDRDRWQAYVRAAMKLRNLMPKISGHELHDGSDDDDDDDDNDYNKEDYEDNDDNDYGYDEQWRRL</sequence>
<feature type="region of interest" description="Disordered" evidence="1">
    <location>
        <begin position="1"/>
        <end position="71"/>
    </location>
</feature>
<feature type="compositionally biased region" description="Gly residues" evidence="1">
    <location>
        <begin position="37"/>
        <end position="46"/>
    </location>
</feature>
<organism evidence="2 3">
    <name type="scientific">Periplaneta americana</name>
    <name type="common">American cockroach</name>
    <name type="synonym">Blatta americana</name>
    <dbReference type="NCBI Taxonomy" id="6978"/>
    <lineage>
        <taxon>Eukaryota</taxon>
        <taxon>Metazoa</taxon>
        <taxon>Ecdysozoa</taxon>
        <taxon>Arthropoda</taxon>
        <taxon>Hexapoda</taxon>
        <taxon>Insecta</taxon>
        <taxon>Pterygota</taxon>
        <taxon>Neoptera</taxon>
        <taxon>Polyneoptera</taxon>
        <taxon>Dictyoptera</taxon>
        <taxon>Blattodea</taxon>
        <taxon>Blattoidea</taxon>
        <taxon>Blattidae</taxon>
        <taxon>Blattinae</taxon>
        <taxon>Periplaneta</taxon>
    </lineage>
</organism>
<evidence type="ECO:0000313" key="3">
    <source>
        <dbReference type="Proteomes" id="UP001148838"/>
    </source>
</evidence>
<feature type="region of interest" description="Disordered" evidence="1">
    <location>
        <begin position="157"/>
        <end position="198"/>
    </location>
</feature>
<feature type="compositionally biased region" description="Basic and acidic residues" evidence="1">
    <location>
        <begin position="53"/>
        <end position="63"/>
    </location>
</feature>
<dbReference type="Proteomes" id="UP001148838">
    <property type="component" value="Unassembled WGS sequence"/>
</dbReference>
<reference evidence="2 3" key="1">
    <citation type="journal article" date="2022" name="Allergy">
        <title>Genome assembly and annotation of Periplaneta americana reveal a comprehensive cockroach allergen profile.</title>
        <authorList>
            <person name="Wang L."/>
            <person name="Xiong Q."/>
            <person name="Saelim N."/>
            <person name="Wang L."/>
            <person name="Nong W."/>
            <person name="Wan A.T."/>
            <person name="Shi M."/>
            <person name="Liu X."/>
            <person name="Cao Q."/>
            <person name="Hui J.H.L."/>
            <person name="Sookrung N."/>
            <person name="Leung T.F."/>
            <person name="Tungtrongchitr A."/>
            <person name="Tsui S.K.W."/>
        </authorList>
    </citation>
    <scope>NUCLEOTIDE SEQUENCE [LARGE SCALE GENOMIC DNA]</scope>
    <source>
        <strain evidence="2">PWHHKU_190912</strain>
    </source>
</reference>
<comment type="caution">
    <text evidence="2">The sequence shown here is derived from an EMBL/GenBank/DDBJ whole genome shotgun (WGS) entry which is preliminary data.</text>
</comment>
<dbReference type="EMBL" id="JAJSOF020000013">
    <property type="protein sequence ID" value="KAJ4443406.1"/>
    <property type="molecule type" value="Genomic_DNA"/>
</dbReference>
<gene>
    <name evidence="2" type="ORF">ANN_05074</name>
</gene>
<protein>
    <submittedName>
        <fullName evidence="2">Uncharacterized protein</fullName>
    </submittedName>
</protein>
<proteinExistence type="predicted"/>
<accession>A0ABQ8TBD1</accession>
<evidence type="ECO:0000313" key="2">
    <source>
        <dbReference type="EMBL" id="KAJ4443406.1"/>
    </source>
</evidence>
<feature type="compositionally biased region" description="Acidic residues" evidence="1">
    <location>
        <begin position="165"/>
        <end position="191"/>
    </location>
</feature>
<keyword evidence="3" id="KW-1185">Reference proteome</keyword>
<name>A0ABQ8TBD1_PERAM</name>